<evidence type="ECO:0000256" key="1">
    <source>
        <dbReference type="ARBA" id="ARBA00004141"/>
    </source>
</evidence>
<evidence type="ECO:0000313" key="7">
    <source>
        <dbReference type="EMBL" id="KEF37187.1"/>
    </source>
</evidence>
<comment type="subcellular location">
    <subcellularLocation>
        <location evidence="1">Membrane</location>
        <topology evidence="1">Multi-pass membrane protein</topology>
    </subcellularLocation>
</comment>
<dbReference type="Proteomes" id="UP000027936">
    <property type="component" value="Unassembled WGS sequence"/>
</dbReference>
<proteinExistence type="inferred from homology"/>
<feature type="transmembrane region" description="Helical" evidence="6">
    <location>
        <begin position="191"/>
        <end position="210"/>
    </location>
</feature>
<dbReference type="GO" id="GO:0016020">
    <property type="term" value="C:membrane"/>
    <property type="evidence" value="ECO:0007669"/>
    <property type="project" value="UniProtKB-SubCell"/>
</dbReference>
<feature type="transmembrane region" description="Helical" evidence="6">
    <location>
        <begin position="6"/>
        <end position="29"/>
    </location>
</feature>
<evidence type="ECO:0000313" key="8">
    <source>
        <dbReference type="Proteomes" id="UP000027936"/>
    </source>
</evidence>
<organism evidence="7 8">
    <name type="scientific">Schinkia azotoformans MEV2011</name>
    <dbReference type="NCBI Taxonomy" id="1348973"/>
    <lineage>
        <taxon>Bacteria</taxon>
        <taxon>Bacillati</taxon>
        <taxon>Bacillota</taxon>
        <taxon>Bacilli</taxon>
        <taxon>Bacillales</taxon>
        <taxon>Bacillaceae</taxon>
        <taxon>Calidifontibacillus/Schinkia group</taxon>
        <taxon>Schinkia</taxon>
    </lineage>
</organism>
<keyword evidence="5 6" id="KW-0472">Membrane</keyword>
<feature type="transmembrane region" description="Helical" evidence="6">
    <location>
        <begin position="130"/>
        <end position="149"/>
    </location>
</feature>
<dbReference type="EMBL" id="JJRY01000017">
    <property type="protein sequence ID" value="KEF37187.1"/>
    <property type="molecule type" value="Genomic_DNA"/>
</dbReference>
<dbReference type="RefSeq" id="WP_035197195.1">
    <property type="nucleotide sequence ID" value="NZ_JJRY01000017.1"/>
</dbReference>
<dbReference type="PANTHER" id="PTHR30238:SF4">
    <property type="entry name" value="SLL1022 PROTEIN"/>
    <property type="match status" value="1"/>
</dbReference>
<dbReference type="Pfam" id="PF03741">
    <property type="entry name" value="TerC"/>
    <property type="match status" value="1"/>
</dbReference>
<dbReference type="InterPro" id="IPR022301">
    <property type="entry name" value="Integral_membrane_YjbE"/>
</dbReference>
<evidence type="ECO:0000256" key="6">
    <source>
        <dbReference type="SAM" id="Phobius"/>
    </source>
</evidence>
<name>A0A072NIW0_SCHAZ</name>
<dbReference type="OrthoDB" id="5295733at2"/>
<dbReference type="InterPro" id="IPR005496">
    <property type="entry name" value="Integral_membrane_TerC"/>
</dbReference>
<keyword evidence="4 6" id="KW-1133">Transmembrane helix</keyword>
<evidence type="ECO:0000256" key="2">
    <source>
        <dbReference type="ARBA" id="ARBA00007511"/>
    </source>
</evidence>
<comment type="caution">
    <text evidence="7">The sequence shown here is derived from an EMBL/GenBank/DDBJ whole genome shotgun (WGS) entry which is preliminary data.</text>
</comment>
<comment type="similarity">
    <text evidence="2">Belongs to the TerC family.</text>
</comment>
<feature type="transmembrane region" description="Helical" evidence="6">
    <location>
        <begin position="41"/>
        <end position="62"/>
    </location>
</feature>
<reference evidence="7 8" key="1">
    <citation type="submission" date="2014-04" db="EMBL/GenBank/DDBJ databases">
        <title>Draft genome sequence of Bacillus azotoformans MEV2011, a (co-) denitrifying strain unable to grow in the presence of oxygen.</title>
        <authorList>
            <person name="Nielsen M."/>
            <person name="Schreiber L."/>
            <person name="Finster K."/>
            <person name="Schramm A."/>
        </authorList>
    </citation>
    <scope>NUCLEOTIDE SEQUENCE [LARGE SCALE GENOMIC DNA]</scope>
    <source>
        <strain evidence="7 8">MEV2011</strain>
    </source>
</reference>
<feature type="transmembrane region" description="Helical" evidence="6">
    <location>
        <begin position="99"/>
        <end position="124"/>
    </location>
</feature>
<sequence>MVESIVTILTIIGIDIILGGDNAVVIAMASKNLPKAQRNKAMIWGATLAVILRTILTIFAMLLLEIPYLTLVGGILLIGVAVSLVLGDKSEKVSVRAGASLSSAISTIVFADIIMGLDNVLAVAGAAGGHFLYVLFGLIFSIPIIISGSKLMLFLIDRVPFFMYFGAGILALTAGKMIAHDEAIANFTHGMTNFIPILTVILVLCWCILAKTFNNSFARK</sequence>
<accession>A0A072NIW0</accession>
<feature type="transmembrane region" description="Helical" evidence="6">
    <location>
        <begin position="68"/>
        <end position="87"/>
    </location>
</feature>
<gene>
    <name evidence="7" type="ORF">M670_03609</name>
</gene>
<evidence type="ECO:0000256" key="5">
    <source>
        <dbReference type="ARBA" id="ARBA00023136"/>
    </source>
</evidence>
<protein>
    <submittedName>
        <fullName evidence="7">Integral membrane protein, YjbE family</fullName>
    </submittedName>
</protein>
<evidence type="ECO:0000256" key="3">
    <source>
        <dbReference type="ARBA" id="ARBA00022692"/>
    </source>
</evidence>
<keyword evidence="3 6" id="KW-0812">Transmembrane</keyword>
<evidence type="ECO:0000256" key="4">
    <source>
        <dbReference type="ARBA" id="ARBA00022989"/>
    </source>
</evidence>
<feature type="transmembrane region" description="Helical" evidence="6">
    <location>
        <begin position="161"/>
        <end position="179"/>
    </location>
</feature>
<dbReference type="PATRIC" id="fig|1348973.3.peg.3481"/>
<dbReference type="AlphaFoldDB" id="A0A072NIW0"/>
<dbReference type="PANTHER" id="PTHR30238">
    <property type="entry name" value="MEMBRANE BOUND PREDICTED REDOX MODULATOR"/>
    <property type="match status" value="1"/>
</dbReference>
<dbReference type="NCBIfam" id="TIGR03717">
    <property type="entry name" value="R_switched_YjbE"/>
    <property type="match status" value="1"/>
</dbReference>